<reference evidence="3" key="1">
    <citation type="submission" date="2016-10" db="EMBL/GenBank/DDBJ databases">
        <authorList>
            <person name="Varghese N."/>
        </authorList>
    </citation>
    <scope>NUCLEOTIDE SEQUENCE [LARGE SCALE GENOMIC DNA]</scope>
    <source>
        <strain evidence="3">DSM 24868</strain>
    </source>
</reference>
<evidence type="ECO:0000313" key="2">
    <source>
        <dbReference type="EMBL" id="SEJ63169.1"/>
    </source>
</evidence>
<proteinExistence type="predicted"/>
<dbReference type="eggNOG" id="COG0262">
    <property type="taxonomic scope" value="Bacteria"/>
</dbReference>
<evidence type="ECO:0000259" key="1">
    <source>
        <dbReference type="Pfam" id="PF01872"/>
    </source>
</evidence>
<dbReference type="Proteomes" id="UP000183315">
    <property type="component" value="Unassembled WGS sequence"/>
</dbReference>
<dbReference type="InterPro" id="IPR024072">
    <property type="entry name" value="DHFR-like_dom_sf"/>
</dbReference>
<sequence length="190" mass="21073">MGRLIYAFNCSLDGYINDVDGAFDWSVPDEELHDYFTDLCWTASTLLYGRRIYETMRVWEDLRGDPEQPRAMRDYAEAWCAAEKIVYSATLDDPGYPRTRVERGFDAAEVAALKQRSASDLSIAGAELASHALRAGLVDEIQLAIAPVIVGGGTRMLPDGIGLDLELVEHRRFPEGALLVRYEVKGARGG</sequence>
<name>A0A1H7AC18_9MICO</name>
<dbReference type="Gene3D" id="3.40.430.10">
    <property type="entry name" value="Dihydrofolate Reductase, subunit A"/>
    <property type="match status" value="1"/>
</dbReference>
<dbReference type="GO" id="GO:0009231">
    <property type="term" value="P:riboflavin biosynthetic process"/>
    <property type="evidence" value="ECO:0007669"/>
    <property type="project" value="InterPro"/>
</dbReference>
<dbReference type="InterPro" id="IPR050765">
    <property type="entry name" value="Riboflavin_Biosynth_HTPR"/>
</dbReference>
<keyword evidence="3" id="KW-1185">Reference proteome</keyword>
<dbReference type="PANTHER" id="PTHR38011">
    <property type="entry name" value="DIHYDROFOLATE REDUCTASE FAMILY PROTEIN (AFU_ORTHOLOGUE AFUA_8G06820)"/>
    <property type="match status" value="1"/>
</dbReference>
<dbReference type="PANTHER" id="PTHR38011:SF11">
    <property type="entry name" value="2,5-DIAMINO-6-RIBOSYLAMINO-4(3H)-PYRIMIDINONE 5'-PHOSPHATE REDUCTASE"/>
    <property type="match status" value="1"/>
</dbReference>
<evidence type="ECO:0000313" key="3">
    <source>
        <dbReference type="Proteomes" id="UP000183315"/>
    </source>
</evidence>
<dbReference type="OrthoDB" id="7949219at2"/>
<dbReference type="Pfam" id="PF01872">
    <property type="entry name" value="RibD_C"/>
    <property type="match status" value="1"/>
</dbReference>
<dbReference type="EMBL" id="FNZI01000006">
    <property type="protein sequence ID" value="SEJ63169.1"/>
    <property type="molecule type" value="Genomic_DNA"/>
</dbReference>
<accession>A0A1H7AC18</accession>
<organism evidence="2 3">
    <name type="scientific">Demequina mangrovi</name>
    <dbReference type="NCBI Taxonomy" id="1043493"/>
    <lineage>
        <taxon>Bacteria</taxon>
        <taxon>Bacillati</taxon>
        <taxon>Actinomycetota</taxon>
        <taxon>Actinomycetes</taxon>
        <taxon>Micrococcales</taxon>
        <taxon>Demequinaceae</taxon>
        <taxon>Demequina</taxon>
    </lineage>
</organism>
<dbReference type="InterPro" id="IPR002734">
    <property type="entry name" value="RibDG_C"/>
</dbReference>
<feature type="domain" description="Bacterial bifunctional deaminase-reductase C-terminal" evidence="1">
    <location>
        <begin position="4"/>
        <end position="178"/>
    </location>
</feature>
<dbReference type="RefSeq" id="WP_042215830.1">
    <property type="nucleotide sequence ID" value="NZ_BBLU01000014.1"/>
</dbReference>
<dbReference type="AlphaFoldDB" id="A0A1H7AC18"/>
<dbReference type="SUPFAM" id="SSF53597">
    <property type="entry name" value="Dihydrofolate reductase-like"/>
    <property type="match status" value="1"/>
</dbReference>
<gene>
    <name evidence="2" type="ORF">SAMN05421637_2485</name>
</gene>
<dbReference type="GO" id="GO:0008703">
    <property type="term" value="F:5-amino-6-(5-phosphoribosylamino)uracil reductase activity"/>
    <property type="evidence" value="ECO:0007669"/>
    <property type="project" value="InterPro"/>
</dbReference>
<protein>
    <submittedName>
        <fullName evidence="2">Dihydrofolate reductase</fullName>
    </submittedName>
</protein>
<dbReference type="STRING" id="1043493.SAMN05421637_2485"/>